<feature type="region of interest" description="Disordered" evidence="10">
    <location>
        <begin position="479"/>
        <end position="504"/>
    </location>
</feature>
<evidence type="ECO:0000256" key="1">
    <source>
        <dbReference type="ARBA" id="ARBA00004245"/>
    </source>
</evidence>
<evidence type="ECO:0000313" key="12">
    <source>
        <dbReference type="Proteomes" id="UP001480595"/>
    </source>
</evidence>
<proteinExistence type="predicted"/>
<keyword evidence="7" id="KW-0243">Dynein</keyword>
<dbReference type="InterPro" id="IPR008467">
    <property type="entry name" value="Dynein1_light_intermed_chain"/>
</dbReference>
<feature type="compositionally biased region" description="Low complexity" evidence="10">
    <location>
        <begin position="9"/>
        <end position="18"/>
    </location>
</feature>
<gene>
    <name evidence="11" type="ORF">PG994_008402</name>
</gene>
<keyword evidence="2" id="KW-0813">Transport</keyword>
<feature type="compositionally biased region" description="Basic and acidic residues" evidence="10">
    <location>
        <begin position="495"/>
        <end position="504"/>
    </location>
</feature>
<organism evidence="11 12">
    <name type="scientific">Apiospora phragmitis</name>
    <dbReference type="NCBI Taxonomy" id="2905665"/>
    <lineage>
        <taxon>Eukaryota</taxon>
        <taxon>Fungi</taxon>
        <taxon>Dikarya</taxon>
        <taxon>Ascomycota</taxon>
        <taxon>Pezizomycotina</taxon>
        <taxon>Sordariomycetes</taxon>
        <taxon>Xylariomycetidae</taxon>
        <taxon>Amphisphaeriales</taxon>
        <taxon>Apiosporaceae</taxon>
        <taxon>Apiospora</taxon>
    </lineage>
</organism>
<keyword evidence="9" id="KW-0206">Cytoskeleton</keyword>
<protein>
    <recommendedName>
        <fullName evidence="13">Dynein light intermediate chain</fullName>
    </recommendedName>
</protein>
<keyword evidence="8" id="KW-0505">Motor protein</keyword>
<evidence type="ECO:0000256" key="4">
    <source>
        <dbReference type="ARBA" id="ARBA00022701"/>
    </source>
</evidence>
<dbReference type="InterPro" id="IPR022780">
    <property type="entry name" value="Dynein_light_int_chain"/>
</dbReference>
<sequence>MTANTNRFSTYTSTSVGSGSDGKNGEPKKDMWSSMLDNVASGKRLPEKNMLVLGGTVESQRDFIGGLANNDGRRATDRQSHKIPPIANSFALGYTYYDVMDADQDDVLARVSIYLLSNPSPSFTSLVKPLLTPQTIPNTLIVILLDWSQPWLWMRQLREWVCLVRKVIGSLSLDCKDAMEEVMIGWKDRGRGGTTVNLDGTGAVPAEGDIALPLGPGEWEDGLGLPLCVVCQGTIWRRPRVGEKRKFDLVLQYLRTILLKHGASLIYTSPTMASPLQTLVHASLGIHSLLKRQPIKHNVIDRDKIVVPPNWDSWSKIRILREGFDTDAVSLGWAIDLDHDLSQPPATNGMNGAADGDEEETTMMTNGHANEEVDEPEGSAVVLYEEQVQDTSLDALQLAQGHQATTRLEVEPADTQKFLAQQLPKLEAEKKVDEQSGKDYSQIGGADEIISDHIGPVQFNMGGIQVDADDMVQRLKDRQAYGQSPEPSLIDEVEHEPVDSKPDTERLAQFFGNLMNRKPAGGGGK</sequence>
<keyword evidence="12" id="KW-1185">Reference proteome</keyword>
<dbReference type="RefSeq" id="XP_066715298.1">
    <property type="nucleotide sequence ID" value="XM_066859811.1"/>
</dbReference>
<dbReference type="GeneID" id="92092874"/>
<reference evidence="11 12" key="1">
    <citation type="submission" date="2023-01" db="EMBL/GenBank/DDBJ databases">
        <title>Analysis of 21 Apiospora genomes using comparative genomics revels a genus with tremendous synthesis potential of carbohydrate active enzymes and secondary metabolites.</title>
        <authorList>
            <person name="Sorensen T."/>
        </authorList>
    </citation>
    <scope>NUCLEOTIDE SEQUENCE [LARGE SCALE GENOMIC DNA]</scope>
    <source>
        <strain evidence="11 12">CBS 135458</strain>
    </source>
</reference>
<evidence type="ECO:0000256" key="3">
    <source>
        <dbReference type="ARBA" id="ARBA00022490"/>
    </source>
</evidence>
<dbReference type="PANTHER" id="PTHR12688:SF0">
    <property type="entry name" value="DYNEIN LIGHT INTERMEDIATE CHAIN"/>
    <property type="match status" value="1"/>
</dbReference>
<accession>A0ABR1USV9</accession>
<keyword evidence="4" id="KW-0493">Microtubule</keyword>
<dbReference type="PANTHER" id="PTHR12688">
    <property type="entry name" value="DYNEIN LIGHT INTERMEDIATE CHAIN"/>
    <property type="match status" value="1"/>
</dbReference>
<evidence type="ECO:0008006" key="13">
    <source>
        <dbReference type="Google" id="ProtNLM"/>
    </source>
</evidence>
<evidence type="ECO:0000256" key="2">
    <source>
        <dbReference type="ARBA" id="ARBA00022448"/>
    </source>
</evidence>
<keyword evidence="6" id="KW-0067">ATP-binding</keyword>
<keyword evidence="5" id="KW-0547">Nucleotide-binding</keyword>
<dbReference type="Pfam" id="PF05783">
    <property type="entry name" value="DLIC"/>
    <property type="match status" value="1"/>
</dbReference>
<evidence type="ECO:0000256" key="8">
    <source>
        <dbReference type="ARBA" id="ARBA00023175"/>
    </source>
</evidence>
<evidence type="ECO:0000256" key="6">
    <source>
        <dbReference type="ARBA" id="ARBA00022840"/>
    </source>
</evidence>
<name>A0ABR1USV9_9PEZI</name>
<keyword evidence="3" id="KW-0963">Cytoplasm</keyword>
<evidence type="ECO:0000313" key="11">
    <source>
        <dbReference type="EMBL" id="KAK8062036.1"/>
    </source>
</evidence>
<feature type="region of interest" description="Disordered" evidence="10">
    <location>
        <begin position="1"/>
        <end position="32"/>
    </location>
</feature>
<evidence type="ECO:0000256" key="9">
    <source>
        <dbReference type="ARBA" id="ARBA00023212"/>
    </source>
</evidence>
<dbReference type="EMBL" id="JAQQWL010000008">
    <property type="protein sequence ID" value="KAK8062036.1"/>
    <property type="molecule type" value="Genomic_DNA"/>
</dbReference>
<evidence type="ECO:0000256" key="5">
    <source>
        <dbReference type="ARBA" id="ARBA00022741"/>
    </source>
</evidence>
<evidence type="ECO:0000256" key="10">
    <source>
        <dbReference type="SAM" id="MobiDB-lite"/>
    </source>
</evidence>
<comment type="subcellular location">
    <subcellularLocation>
        <location evidence="1">Cytoplasm</location>
        <location evidence="1">Cytoskeleton</location>
    </subcellularLocation>
</comment>
<comment type="caution">
    <text evidence="11">The sequence shown here is derived from an EMBL/GenBank/DDBJ whole genome shotgun (WGS) entry which is preliminary data.</text>
</comment>
<dbReference type="Proteomes" id="UP001480595">
    <property type="component" value="Unassembled WGS sequence"/>
</dbReference>
<evidence type="ECO:0000256" key="7">
    <source>
        <dbReference type="ARBA" id="ARBA00023017"/>
    </source>
</evidence>